<keyword evidence="8" id="KW-1185">Reference proteome</keyword>
<reference evidence="7" key="1">
    <citation type="submission" date="2023-06" db="EMBL/GenBank/DDBJ databases">
        <authorList>
            <consortium name="Lawrence Berkeley National Laboratory"/>
            <person name="Ahrendt S."/>
            <person name="Sahu N."/>
            <person name="Indic B."/>
            <person name="Wong-Bajracharya J."/>
            <person name="Merenyi Z."/>
            <person name="Ke H.-M."/>
            <person name="Monk M."/>
            <person name="Kocsube S."/>
            <person name="Drula E."/>
            <person name="Lipzen A."/>
            <person name="Balint B."/>
            <person name="Henrissat B."/>
            <person name="Andreopoulos B."/>
            <person name="Martin F.M."/>
            <person name="Harder C.B."/>
            <person name="Rigling D."/>
            <person name="Ford K.L."/>
            <person name="Foster G.D."/>
            <person name="Pangilinan J."/>
            <person name="Papanicolaou A."/>
            <person name="Barry K."/>
            <person name="LaButti K."/>
            <person name="Viragh M."/>
            <person name="Koriabine M."/>
            <person name="Yan M."/>
            <person name="Riley R."/>
            <person name="Champramary S."/>
            <person name="Plett K.L."/>
            <person name="Tsai I.J."/>
            <person name="Slot J."/>
            <person name="Sipos G."/>
            <person name="Plett J."/>
            <person name="Nagy L.G."/>
            <person name="Grigoriev I.V."/>
        </authorList>
    </citation>
    <scope>NUCLEOTIDE SEQUENCE</scope>
    <source>
        <strain evidence="7">FPL87.14</strain>
    </source>
</reference>
<dbReference type="InterPro" id="IPR001623">
    <property type="entry name" value="DnaJ_domain"/>
</dbReference>
<dbReference type="Proteomes" id="UP001175226">
    <property type="component" value="Unassembled WGS sequence"/>
</dbReference>
<dbReference type="SUPFAM" id="SSF46565">
    <property type="entry name" value="Chaperone J-domain"/>
    <property type="match status" value="1"/>
</dbReference>
<dbReference type="GO" id="GO:0046872">
    <property type="term" value="F:metal ion binding"/>
    <property type="evidence" value="ECO:0007669"/>
    <property type="project" value="UniProtKB-KW"/>
</dbReference>
<gene>
    <name evidence="7" type="ORF">EV421DRAFT_1706641</name>
</gene>
<protein>
    <recommendedName>
        <fullName evidence="3">Diphthamide biosynthesis protein 4</fullName>
    </recommendedName>
</protein>
<dbReference type="Gene3D" id="3.10.660.10">
    <property type="entry name" value="DPH Zinc finger"/>
    <property type="match status" value="1"/>
</dbReference>
<feature type="non-terminal residue" evidence="7">
    <location>
        <position position="1"/>
    </location>
</feature>
<dbReference type="InterPro" id="IPR036869">
    <property type="entry name" value="J_dom_sf"/>
</dbReference>
<organism evidence="7 8">
    <name type="scientific">Armillaria borealis</name>
    <dbReference type="NCBI Taxonomy" id="47425"/>
    <lineage>
        <taxon>Eukaryota</taxon>
        <taxon>Fungi</taxon>
        <taxon>Dikarya</taxon>
        <taxon>Basidiomycota</taxon>
        <taxon>Agaricomycotina</taxon>
        <taxon>Agaricomycetes</taxon>
        <taxon>Agaricomycetidae</taxon>
        <taxon>Agaricales</taxon>
        <taxon>Marasmiineae</taxon>
        <taxon>Physalacriaceae</taxon>
        <taxon>Armillaria</taxon>
    </lineage>
</organism>
<evidence type="ECO:0000256" key="2">
    <source>
        <dbReference type="ARBA" id="ARBA00006169"/>
    </source>
</evidence>
<keyword evidence="5" id="KW-0408">Iron</keyword>
<dbReference type="EMBL" id="JAUEPT010000012">
    <property type="protein sequence ID" value="KAK0447085.1"/>
    <property type="molecule type" value="Genomic_DNA"/>
</dbReference>
<evidence type="ECO:0000256" key="1">
    <source>
        <dbReference type="ARBA" id="ARBA00003474"/>
    </source>
</evidence>
<evidence type="ECO:0000313" key="8">
    <source>
        <dbReference type="Proteomes" id="UP001175226"/>
    </source>
</evidence>
<name>A0AA39JQJ6_9AGAR</name>
<dbReference type="SUPFAM" id="SSF144217">
    <property type="entry name" value="CSL zinc finger"/>
    <property type="match status" value="1"/>
</dbReference>
<evidence type="ECO:0000256" key="5">
    <source>
        <dbReference type="ARBA" id="ARBA00023004"/>
    </source>
</evidence>
<dbReference type="AlphaFoldDB" id="A0AA39JQJ6"/>
<proteinExistence type="inferred from homology"/>
<evidence type="ECO:0000259" key="6">
    <source>
        <dbReference type="PROSITE" id="PS51074"/>
    </source>
</evidence>
<dbReference type="Gene3D" id="1.10.287.110">
    <property type="entry name" value="DnaJ domain"/>
    <property type="match status" value="1"/>
</dbReference>
<dbReference type="InterPro" id="IPR036671">
    <property type="entry name" value="DPH_MB_sf"/>
</dbReference>
<comment type="similarity">
    <text evidence="2">Belongs to the DPH4 family.</text>
</comment>
<dbReference type="Pfam" id="PF00226">
    <property type="entry name" value="DnaJ"/>
    <property type="match status" value="1"/>
</dbReference>
<comment type="caution">
    <text evidence="7">The sequence shown here is derived from an EMBL/GenBank/DDBJ whole genome shotgun (WGS) entry which is preliminary data.</text>
</comment>
<feature type="domain" description="DPH-type MB" evidence="6">
    <location>
        <begin position="62"/>
        <end position="118"/>
    </location>
</feature>
<dbReference type="CDD" id="cd06257">
    <property type="entry name" value="DnaJ"/>
    <property type="match status" value="1"/>
</dbReference>
<comment type="function">
    <text evidence="1">Required for the first step of diphthamide biosynthesis, the transfer of 3-amino-3-carboxypropyl from S-adenosyl-L-methionine to a histidine residue. Diphthamide is a post-translational modification of histidine which occurs in elongation factor 2.</text>
</comment>
<evidence type="ECO:0000313" key="7">
    <source>
        <dbReference type="EMBL" id="KAK0447085.1"/>
    </source>
</evidence>
<keyword evidence="4" id="KW-0479">Metal-binding</keyword>
<sequence>SLSRSASLSKIKATYHRMLLQHHPDKNTLRKDSQTRVDVSCHGDQGGVLYSVRSCFTTHEENLSVISLDDFDEEPSINDSGHSVWTYKCRCSGVYTITDEGMEFGHHYIACSNCSELI</sequence>
<dbReference type="PROSITE" id="PS51074">
    <property type="entry name" value="DPH_MB"/>
    <property type="match status" value="1"/>
</dbReference>
<dbReference type="Pfam" id="PF05207">
    <property type="entry name" value="Zn_ribbon_CSL"/>
    <property type="match status" value="1"/>
</dbReference>
<evidence type="ECO:0000256" key="3">
    <source>
        <dbReference type="ARBA" id="ARBA00021797"/>
    </source>
</evidence>
<dbReference type="InterPro" id="IPR007872">
    <property type="entry name" value="DPH_MB_dom"/>
</dbReference>
<accession>A0AA39JQJ6</accession>
<evidence type="ECO:0000256" key="4">
    <source>
        <dbReference type="ARBA" id="ARBA00022723"/>
    </source>
</evidence>